<evidence type="ECO:0000313" key="2">
    <source>
        <dbReference type="EMBL" id="PWA30352.1"/>
    </source>
</evidence>
<accession>A0A315W4X7</accession>
<protein>
    <recommendedName>
        <fullName evidence="4">Mitochondrial import inner membrane translocase subunit Tim29</fullName>
    </recommendedName>
</protein>
<dbReference type="InterPro" id="IPR019322">
    <property type="entry name" value="TIMM29"/>
</dbReference>
<dbReference type="EMBL" id="NHOQ01000420">
    <property type="protein sequence ID" value="PWA30352.1"/>
    <property type="molecule type" value="Genomic_DNA"/>
</dbReference>
<dbReference type="PANTHER" id="PTHR21435:SF1">
    <property type="entry name" value="MITOCHONDRIAL IMPORT INNER MEMBRANE TRANSLOCASE SUBUNIT TIM29"/>
    <property type="match status" value="1"/>
</dbReference>
<reference evidence="2 3" key="1">
    <citation type="journal article" date="2018" name="G3 (Bethesda)">
        <title>A High-Quality Reference Genome for the Invasive Mosquitofish Gambusia affinis Using a Chicago Library.</title>
        <authorList>
            <person name="Hoffberg S.L."/>
            <person name="Troendle N.J."/>
            <person name="Glenn T.C."/>
            <person name="Mahmud O."/>
            <person name="Louha S."/>
            <person name="Chalopin D."/>
            <person name="Bennetzen J.L."/>
            <person name="Mauricio R."/>
        </authorList>
    </citation>
    <scope>NUCLEOTIDE SEQUENCE [LARGE SCALE GENOMIC DNA]</scope>
    <source>
        <strain evidence="2">NE01/NJP1002.9</strain>
        <tissue evidence="2">Muscle</tissue>
    </source>
</reference>
<dbReference type="AlphaFoldDB" id="A0A315W4X7"/>
<keyword evidence="3" id="KW-1185">Reference proteome</keyword>
<name>A0A315W4X7_GAMAF</name>
<dbReference type="PANTHER" id="PTHR21435">
    <property type="entry name" value="MITOCHONDRIAL IMPORT INNER MEMBRANE TRANSLOCASE SUBUNIT TIM29"/>
    <property type="match status" value="1"/>
</dbReference>
<proteinExistence type="predicted"/>
<dbReference type="GO" id="GO:0042721">
    <property type="term" value="C:TIM22 mitochondrial import inner membrane insertion complex"/>
    <property type="evidence" value="ECO:0007669"/>
    <property type="project" value="InterPro"/>
</dbReference>
<dbReference type="STRING" id="33528.ENSGAFP00000008458"/>
<evidence type="ECO:0000256" key="1">
    <source>
        <dbReference type="SAM" id="MobiDB-lite"/>
    </source>
</evidence>
<evidence type="ECO:0000313" key="3">
    <source>
        <dbReference type="Proteomes" id="UP000250572"/>
    </source>
</evidence>
<evidence type="ECO:0008006" key="4">
    <source>
        <dbReference type="Google" id="ProtNLM"/>
    </source>
</evidence>
<dbReference type="GO" id="GO:0045039">
    <property type="term" value="P:protein insertion into mitochondrial inner membrane"/>
    <property type="evidence" value="ECO:0007669"/>
    <property type="project" value="TreeGrafter"/>
</dbReference>
<feature type="region of interest" description="Disordered" evidence="1">
    <location>
        <begin position="202"/>
        <end position="238"/>
    </location>
</feature>
<gene>
    <name evidence="2" type="ORF">CCH79_00015723</name>
</gene>
<comment type="caution">
    <text evidence="2">The sequence shown here is derived from an EMBL/GenBank/DDBJ whole genome shotgun (WGS) entry which is preliminary data.</text>
</comment>
<feature type="compositionally biased region" description="Basic and acidic residues" evidence="1">
    <location>
        <begin position="212"/>
        <end position="221"/>
    </location>
</feature>
<organism evidence="2 3">
    <name type="scientific">Gambusia affinis</name>
    <name type="common">Western mosquitofish</name>
    <name type="synonym">Heterandria affinis</name>
    <dbReference type="NCBI Taxonomy" id="33528"/>
    <lineage>
        <taxon>Eukaryota</taxon>
        <taxon>Metazoa</taxon>
        <taxon>Chordata</taxon>
        <taxon>Craniata</taxon>
        <taxon>Vertebrata</taxon>
        <taxon>Euteleostomi</taxon>
        <taxon>Actinopterygii</taxon>
        <taxon>Neopterygii</taxon>
        <taxon>Teleostei</taxon>
        <taxon>Neoteleostei</taxon>
        <taxon>Acanthomorphata</taxon>
        <taxon>Ovalentaria</taxon>
        <taxon>Atherinomorphae</taxon>
        <taxon>Cyprinodontiformes</taxon>
        <taxon>Poeciliidae</taxon>
        <taxon>Poeciliinae</taxon>
        <taxon>Gambusia</taxon>
    </lineage>
</organism>
<dbReference type="Proteomes" id="UP000250572">
    <property type="component" value="Unassembled WGS sequence"/>
</dbReference>
<sequence>MASMRTAGRMFCAAAQAAATPAPSSRWERLRRSKAGVWCGSLLSDYKEAFREMVVGAWERPLKSSVYLSLLGGGYVCFHTKPDQSSFEAALLERSNQLGLLSPWIRNGISDGHVQSLVKLRNEGRLRYASLGLLSVVYRADYDPDATLYEARCSNLSVPWRELPQRVLDVGFTGCWWMLDSKMKDYDINNNEYKHLPAHLQATAPPSPQQVERNERLHRDSWLPPTMEDKEDERKPVDKMENVSKQISCLHIPPSAPYGPYRPLLAPPPLRQRAGFSEGVRAREAINNKRQRSHIICSQVSGNHNVRMVGIFISPGQEMPQGSNRSSVIA</sequence>
<dbReference type="Pfam" id="PF10171">
    <property type="entry name" value="Tim29"/>
    <property type="match status" value="1"/>
</dbReference>